<dbReference type="GO" id="GO:0000981">
    <property type="term" value="F:DNA-binding transcription factor activity, RNA polymerase II-specific"/>
    <property type="evidence" value="ECO:0007669"/>
    <property type="project" value="InterPro"/>
</dbReference>
<gene>
    <name evidence="7" type="ORF">C6P46_002308</name>
</gene>
<evidence type="ECO:0000256" key="4">
    <source>
        <dbReference type="ARBA" id="ARBA00023163"/>
    </source>
</evidence>
<organism evidence="7 8">
    <name type="scientific">Rhodotorula mucilaginosa</name>
    <name type="common">Yeast</name>
    <name type="synonym">Rhodotorula rubra</name>
    <dbReference type="NCBI Taxonomy" id="5537"/>
    <lineage>
        <taxon>Eukaryota</taxon>
        <taxon>Fungi</taxon>
        <taxon>Dikarya</taxon>
        <taxon>Basidiomycota</taxon>
        <taxon>Pucciniomycotina</taxon>
        <taxon>Microbotryomycetes</taxon>
        <taxon>Sporidiobolales</taxon>
        <taxon>Sporidiobolaceae</taxon>
        <taxon>Rhodotorula</taxon>
    </lineage>
</organism>
<dbReference type="EMBL" id="PUHQ01000018">
    <property type="protein sequence ID" value="KAG0663739.1"/>
    <property type="molecule type" value="Genomic_DNA"/>
</dbReference>
<evidence type="ECO:0000313" key="7">
    <source>
        <dbReference type="EMBL" id="KAG0663739.1"/>
    </source>
</evidence>
<dbReference type="GO" id="GO:0008270">
    <property type="term" value="F:zinc ion binding"/>
    <property type="evidence" value="ECO:0007669"/>
    <property type="project" value="InterPro"/>
</dbReference>
<keyword evidence="4" id="KW-0804">Transcription</keyword>
<keyword evidence="8" id="KW-1185">Reference proteome</keyword>
<dbReference type="Proteomes" id="UP000777482">
    <property type="component" value="Unassembled WGS sequence"/>
</dbReference>
<comment type="subcellular location">
    <subcellularLocation>
        <location evidence="1">Nucleus</location>
    </subcellularLocation>
</comment>
<proteinExistence type="predicted"/>
<comment type="caution">
    <text evidence="7">The sequence shown here is derived from an EMBL/GenBank/DDBJ whole genome shotgun (WGS) entry which is preliminary data.</text>
</comment>
<keyword evidence="2" id="KW-0805">Transcription regulation</keyword>
<name>A0A9P7B8E8_RHOMI</name>
<dbReference type="AlphaFoldDB" id="A0A9P7B8E8"/>
<keyword evidence="3" id="KW-0238">DNA-binding</keyword>
<dbReference type="GO" id="GO:0005634">
    <property type="term" value="C:nucleus"/>
    <property type="evidence" value="ECO:0007669"/>
    <property type="project" value="UniProtKB-SubCell"/>
</dbReference>
<dbReference type="GO" id="GO:0000976">
    <property type="term" value="F:transcription cis-regulatory region binding"/>
    <property type="evidence" value="ECO:0007669"/>
    <property type="project" value="TreeGrafter"/>
</dbReference>
<evidence type="ECO:0008006" key="9">
    <source>
        <dbReference type="Google" id="ProtNLM"/>
    </source>
</evidence>
<protein>
    <recommendedName>
        <fullName evidence="9">Zn(2)-C6 fungal-type domain-containing protein</fullName>
    </recommendedName>
</protein>
<evidence type="ECO:0000256" key="2">
    <source>
        <dbReference type="ARBA" id="ARBA00023015"/>
    </source>
</evidence>
<feature type="region of interest" description="Disordered" evidence="6">
    <location>
        <begin position="700"/>
        <end position="789"/>
    </location>
</feature>
<accession>A0A9P7B8E8</accession>
<evidence type="ECO:0000256" key="5">
    <source>
        <dbReference type="ARBA" id="ARBA00023242"/>
    </source>
</evidence>
<dbReference type="OrthoDB" id="4454541at2759"/>
<dbReference type="PANTHER" id="PTHR31845:SF17">
    <property type="entry name" value="ZN(II)2CYS6 TRANSCRIPTION FACTOR (EUROFUNG)"/>
    <property type="match status" value="1"/>
</dbReference>
<feature type="compositionally biased region" description="Low complexity" evidence="6">
    <location>
        <begin position="819"/>
        <end position="829"/>
    </location>
</feature>
<sequence>MEPASGKQTSKAKPGRKRIAYKQKCDGAARHPCRRCELYSIPCEYPDGQVPRTATRTASQEPVAKANAPAGEGMDGLAAAIREMSARLAAIETGLDADRRAGTRPVASTSSSLTLPEHPPLTLPNGQPEQARGATASTAPSRSEPVDMPVESNPLQMLVSTMEQMSRDEAIDADESAAMMVTEPSAEDADPNGLGEADAAYEEHLARLARNEPRSERPDAFARGLVTLEDVQTAFAFYTQRIQPWIPVIERRGPLVVRDRSPFLFHVILLVTNYYNTSTSDRAREVYAGLTRLVHELLVSHILAPDPSMFTRDMIRALLLLLYYKPVETAAYSNRGVKSMGRIVHASKVNALSSLMIHSLVQRAASFIAIQESPRLLTPVLDHPDLASPADRKRALAEFRLWCTLVAADALGSLQSGRSTWTDPTAALKITRRFATLAADPTDVRRAAILELYSIVTVPTSAPAATHPVRYRLEHIVRINAQLDSWKAYWTPILADAQKRGDPLAYTVVQTLAQFVILSVNGAVFTRWDLDRKKELEEGKEGRPKLTNDDWQHLQRAAEAADAAIFIVSTEATATGHPLREYVWPAPINGYRAALHVDPRITEDFKTALDTMTCIVNLALETPPKCAGLVTCDLQIRKSEYAGGCDLSAPQPLATGQKLPRLLELGAAFLNGIAPNPDHPARRHALLVEMILRVGLSATTPQASAGSPASSAPRQSPGASSLSAHPQFSHPLPDRANGSGAANGQPPVTYLPSPSATTGRPPAASFDSWLWDTTTPTTGTVSGPLRMQDGSFVMPDLTISSSASGAPSSSAAPLPPSLNAPFGSSSRASTSAMDATATAASAGRKGDAAQAMASLLSEVNPFLDDFYATQPAIGSHAFNDDFGLGLGSLTADAGGLSNLEWAALGSPDPNSVASLGIGAVPGETPVVTPNWQ</sequence>
<evidence type="ECO:0000313" key="8">
    <source>
        <dbReference type="Proteomes" id="UP000777482"/>
    </source>
</evidence>
<feature type="compositionally biased region" description="Low complexity" evidence="6">
    <location>
        <begin position="802"/>
        <end position="812"/>
    </location>
</feature>
<dbReference type="InterPro" id="IPR001138">
    <property type="entry name" value="Zn2Cys6_DnaBD"/>
</dbReference>
<evidence type="ECO:0000256" key="3">
    <source>
        <dbReference type="ARBA" id="ARBA00023125"/>
    </source>
</evidence>
<feature type="region of interest" description="Disordered" evidence="6">
    <location>
        <begin position="99"/>
        <end position="150"/>
    </location>
</feature>
<dbReference type="CDD" id="cd00067">
    <property type="entry name" value="GAL4"/>
    <property type="match status" value="1"/>
</dbReference>
<feature type="compositionally biased region" description="Low complexity" evidence="6">
    <location>
        <begin position="767"/>
        <end position="785"/>
    </location>
</feature>
<feature type="compositionally biased region" description="Low complexity" evidence="6">
    <location>
        <begin position="700"/>
        <end position="721"/>
    </location>
</feature>
<reference evidence="7 8" key="1">
    <citation type="submission" date="2020-11" db="EMBL/GenBank/DDBJ databases">
        <title>Kefir isolates.</title>
        <authorList>
            <person name="Marcisauskas S."/>
            <person name="Kim Y."/>
            <person name="Blasche S."/>
        </authorList>
    </citation>
    <scope>NUCLEOTIDE SEQUENCE [LARGE SCALE GENOMIC DNA]</scope>
    <source>
        <strain evidence="7 8">KR</strain>
    </source>
</reference>
<dbReference type="PANTHER" id="PTHR31845">
    <property type="entry name" value="FINGER DOMAIN PROTEIN, PUTATIVE-RELATED"/>
    <property type="match status" value="1"/>
</dbReference>
<evidence type="ECO:0000256" key="1">
    <source>
        <dbReference type="ARBA" id="ARBA00004123"/>
    </source>
</evidence>
<feature type="region of interest" description="Disordered" evidence="6">
    <location>
        <begin position="802"/>
        <end position="829"/>
    </location>
</feature>
<keyword evidence="5" id="KW-0539">Nucleus</keyword>
<dbReference type="InterPro" id="IPR051089">
    <property type="entry name" value="prtT"/>
</dbReference>
<evidence type="ECO:0000256" key="6">
    <source>
        <dbReference type="SAM" id="MobiDB-lite"/>
    </source>
</evidence>